<dbReference type="InterPro" id="IPR013783">
    <property type="entry name" value="Ig-like_fold"/>
</dbReference>
<dbReference type="Proteomes" id="UP000251942">
    <property type="component" value="Unassembled WGS sequence"/>
</dbReference>
<dbReference type="STRING" id="453.Lfee_1469"/>
<keyword evidence="3" id="KW-1185">Reference proteome</keyword>
<evidence type="ECO:0000313" key="4">
    <source>
        <dbReference type="Proteomes" id="UP000251942"/>
    </source>
</evidence>
<dbReference type="Gene3D" id="2.60.40.10">
    <property type="entry name" value="Immunoglobulins"/>
    <property type="match status" value="1"/>
</dbReference>
<evidence type="ECO:0000313" key="2">
    <source>
        <dbReference type="EMBL" id="SPX59470.1"/>
    </source>
</evidence>
<dbReference type="EC" id="3.4.22.8" evidence="1"/>
<protein>
    <submittedName>
        <fullName evidence="1">Clostripain</fullName>
        <ecNumber evidence="1">3.4.22.8</ecNumber>
    </submittedName>
</protein>
<evidence type="ECO:0000313" key="1">
    <source>
        <dbReference type="EMBL" id="KTC98758.1"/>
    </source>
</evidence>
<name>A0A0W0TTC0_9GAMM</name>
<dbReference type="PANTHER" id="PTHR37835">
    <property type="entry name" value="ALPHA-CLOSTRIPAIN"/>
    <property type="match status" value="1"/>
</dbReference>
<dbReference type="RefSeq" id="WP_058445385.1">
    <property type="nucleotide sequence ID" value="NZ_CAAAHT010000082.1"/>
</dbReference>
<dbReference type="Proteomes" id="UP000054698">
    <property type="component" value="Unassembled WGS sequence"/>
</dbReference>
<dbReference type="Pfam" id="PF03415">
    <property type="entry name" value="Peptidase_C11"/>
    <property type="match status" value="1"/>
</dbReference>
<dbReference type="AlphaFoldDB" id="A0A0W0TTC0"/>
<organism evidence="1 3">
    <name type="scientific">Legionella feeleii</name>
    <dbReference type="NCBI Taxonomy" id="453"/>
    <lineage>
        <taxon>Bacteria</taxon>
        <taxon>Pseudomonadati</taxon>
        <taxon>Pseudomonadota</taxon>
        <taxon>Gammaproteobacteria</taxon>
        <taxon>Legionellales</taxon>
        <taxon>Legionellaceae</taxon>
        <taxon>Legionella</taxon>
    </lineage>
</organism>
<gene>
    <name evidence="1" type="primary">cloSI</name>
    <name evidence="1" type="ORF">Lfee_1469</name>
    <name evidence="2" type="ORF">NCTC12022_00293</name>
</gene>
<dbReference type="PANTHER" id="PTHR37835:SF1">
    <property type="entry name" value="ALPHA-CLOSTRIPAIN"/>
    <property type="match status" value="1"/>
</dbReference>
<proteinExistence type="predicted"/>
<reference evidence="1 3" key="1">
    <citation type="submission" date="2015-11" db="EMBL/GenBank/DDBJ databases">
        <title>Genomic analysis of 38 Legionella species identifies large and diverse effector repertoires.</title>
        <authorList>
            <person name="Burstein D."/>
            <person name="Amaro F."/>
            <person name="Zusman T."/>
            <person name="Lifshitz Z."/>
            <person name="Cohen O."/>
            <person name="Gilbert J.A."/>
            <person name="Pupko T."/>
            <person name="Shuman H.A."/>
            <person name="Segal G."/>
        </authorList>
    </citation>
    <scope>NUCLEOTIDE SEQUENCE [LARGE SCALE GENOMIC DNA]</scope>
    <source>
        <strain evidence="1 3">WO-44C</strain>
    </source>
</reference>
<keyword evidence="1" id="KW-0378">Hydrolase</keyword>
<sequence length="729" mass="79185">MHKYLRCYFYLLGLLCFGLSASWAGIQPLSFTVQPAVNQMAIGQTQQLTYTIRNNVQTQRLPLRRIAIVNNGADVQAPSATTLNTNCRSFLAPNESCSITVVVSNLHQGTLARFLSIDYGGRAPLLSSIVMNVEQAKYTILVYIVGSDLESKSGAATDNINQMMQVGSTKNMNVVIETGGAQKAGWLTVQRKLVLPGSLFLLQDLGSISMGATSTVQDFLEWGVTNYPADKYIIVYWDHGGGPNGGFGFDEVNPPAITPMNQIVAATMAASNNTGKRFEIIGFDACLFGSAETIAGLYPYTNYYVGSEDLEPGEGWQYNTFLSYVNTHPTADGLAVGTEIVNGYTNQNKNDSTTLSVIDSTAIPDLLSAVDNFAVALQPYTNNVANWKNIARSRFKAPDYSTSVWDNESYDLVDLVEFASRVFDQFPVDIDLRAASTALADATQNAVKYFKNSPNREASFGLTVYFPSILASYKTDYPNNTSLNGNHFFSTNYINLVTAYNNFYTANTASLVANIVNLNFDGTNYTATVSNDFDELFAAVGNDSCNNVFDNNNNNIGAVPCYTSIQYSNINSTPSVGTTFDVSFNKAQNLASWPSLNTEPVLFIPNDTNPSVAGEDTFLIPVKEVSPTGSNGYLNVILNSSNEYEVVGFQKSTGSANSAGKIGEIADGTQFYVRTYALNGTWMLLRTDRIVTAPFSVTFGTVPNTFDAFRFLVGDITGALTITANSVAY</sequence>
<dbReference type="EMBL" id="UASS01000001">
    <property type="protein sequence ID" value="SPX59470.1"/>
    <property type="molecule type" value="Genomic_DNA"/>
</dbReference>
<dbReference type="PATRIC" id="fig|453.4.peg.1609"/>
<evidence type="ECO:0000313" key="3">
    <source>
        <dbReference type="Proteomes" id="UP000054698"/>
    </source>
</evidence>
<dbReference type="EMBL" id="LNYB01000062">
    <property type="protein sequence ID" value="KTC98758.1"/>
    <property type="molecule type" value="Genomic_DNA"/>
</dbReference>
<reference evidence="2 4" key="2">
    <citation type="submission" date="2018-06" db="EMBL/GenBank/DDBJ databases">
        <authorList>
            <consortium name="Pathogen Informatics"/>
            <person name="Doyle S."/>
        </authorList>
    </citation>
    <scope>NUCLEOTIDE SEQUENCE [LARGE SCALE GENOMIC DNA]</scope>
    <source>
        <strain evidence="2 4">NCTC12022</strain>
    </source>
</reference>
<dbReference type="InterPro" id="IPR005077">
    <property type="entry name" value="Peptidase_C11"/>
</dbReference>
<dbReference type="Gene3D" id="3.40.50.11970">
    <property type="match status" value="1"/>
</dbReference>
<dbReference type="GO" id="GO:0004197">
    <property type="term" value="F:cysteine-type endopeptidase activity"/>
    <property type="evidence" value="ECO:0007669"/>
    <property type="project" value="UniProtKB-EC"/>
</dbReference>
<accession>A0A0W0TTC0</accession>